<reference evidence="2" key="1">
    <citation type="submission" date="2015-12" db="EMBL/GenBank/DDBJ databases">
        <title>Gene expression during late stages of embryo sac development: a critical building block for successful pollen-pistil interactions.</title>
        <authorList>
            <person name="Liu Y."/>
            <person name="Joly V."/>
            <person name="Sabar M."/>
            <person name="Matton D.P."/>
        </authorList>
    </citation>
    <scope>NUCLEOTIDE SEQUENCE</scope>
</reference>
<evidence type="ECO:0000256" key="1">
    <source>
        <dbReference type="SAM" id="MobiDB-lite"/>
    </source>
</evidence>
<protein>
    <submittedName>
        <fullName evidence="2">Putative ovule protein</fullName>
    </submittedName>
</protein>
<dbReference type="AlphaFoldDB" id="A0A0V0HQC6"/>
<evidence type="ECO:0000313" key="2">
    <source>
        <dbReference type="EMBL" id="JAP22339.1"/>
    </source>
</evidence>
<accession>A0A0V0HQC6</accession>
<proteinExistence type="predicted"/>
<organism evidence="2">
    <name type="scientific">Solanum chacoense</name>
    <name type="common">Chaco potato</name>
    <dbReference type="NCBI Taxonomy" id="4108"/>
    <lineage>
        <taxon>Eukaryota</taxon>
        <taxon>Viridiplantae</taxon>
        <taxon>Streptophyta</taxon>
        <taxon>Embryophyta</taxon>
        <taxon>Tracheophyta</taxon>
        <taxon>Spermatophyta</taxon>
        <taxon>Magnoliopsida</taxon>
        <taxon>eudicotyledons</taxon>
        <taxon>Gunneridae</taxon>
        <taxon>Pentapetalae</taxon>
        <taxon>asterids</taxon>
        <taxon>lamiids</taxon>
        <taxon>Solanales</taxon>
        <taxon>Solanaceae</taxon>
        <taxon>Solanoideae</taxon>
        <taxon>Solaneae</taxon>
        <taxon>Solanum</taxon>
    </lineage>
</organism>
<feature type="region of interest" description="Disordered" evidence="1">
    <location>
        <begin position="41"/>
        <end position="60"/>
    </location>
</feature>
<name>A0A0V0HQC6_SOLCH</name>
<sequence>MHLWWESELPVLWTLGLTQPQKLSQEVRIAQATLKRSPIPLKGQIVGPPSSVGHLDRPWV</sequence>
<dbReference type="EMBL" id="GEDG01016676">
    <property type="protein sequence ID" value="JAP22339.1"/>
    <property type="molecule type" value="Transcribed_RNA"/>
</dbReference>